<dbReference type="AlphaFoldDB" id="A0A371HHD2"/>
<protein>
    <submittedName>
        <fullName evidence="2">Nuclear receptor corepressor 1</fullName>
    </submittedName>
</protein>
<dbReference type="InterPro" id="IPR001005">
    <property type="entry name" value="SANT/Myb"/>
</dbReference>
<dbReference type="SUPFAM" id="SSF46689">
    <property type="entry name" value="Homeodomain-like"/>
    <property type="match status" value="1"/>
</dbReference>
<feature type="non-terminal residue" evidence="2">
    <location>
        <position position="806"/>
    </location>
</feature>
<reference evidence="2" key="1">
    <citation type="submission" date="2018-05" db="EMBL/GenBank/DDBJ databases">
        <title>Draft genome of Mucuna pruriens seed.</title>
        <authorList>
            <person name="Nnadi N.E."/>
            <person name="Vos R."/>
            <person name="Hasami M.H."/>
            <person name="Devisetty U.K."/>
            <person name="Aguiy J.C."/>
        </authorList>
    </citation>
    <scope>NUCLEOTIDE SEQUENCE [LARGE SCALE GENOMIC DNA]</scope>
    <source>
        <strain evidence="2">JCA_2017</strain>
    </source>
</reference>
<dbReference type="EMBL" id="QJKJ01002581">
    <property type="protein sequence ID" value="RDY02213.1"/>
    <property type="molecule type" value="Genomic_DNA"/>
</dbReference>
<sequence>MRFATSAKMLSGGARHQVLEEPRDNFGFVPCDMTLGEDKCRSSISQPSNRTIRAPRDPRRQFWESANNTFHHLPSKRSINDVLAHPSHPQLSFANTYEHYNSNNNINNNYKESQGWESSMGWNKCTNSIKFSSQGSRKTRDKNVIVRESDVNETEEIRKKIRLNWGEGLSKFEKKKCEEKKCEESDRSPNVIRSSDCAVGVATTTSTSMTCSSMLGAGDTLCVKAANVGNDVRNLGGSPGARSQNHRQAFLERIDINSLTNLGSSLVELIESHNPSSADSSLAMNKLLMWKAIILKVLEATETEIDSLDNELKSLQSESESGDRLPCSAAAGSLLVCHSTKSCEDIGPSDKVTCPEPLQIAPSGEGNVENMPLSSNLQISVHDKCKKDDINSPGTATSKFVEALPMINKAVSSCDATRYGTYSEDLDGHQSTTKKCLVPYGQVAGVSSCGDGNSSSSMEIKNGMDANSSASFYSSTDDTSYNTIISSNKESAKRACEVFSKLLPKECGKISNVGVSSSSFSYNDAFMKEKFAEKKWFASFKEKVLTIKYEALDHLWKKDLCLQSLRKKPQTSYRKLELDLPNIGSACRKKRSSNRYRFPFPAGNQLSLVPTSDMVNYTSQLLSKSKDKVNRRILKMPAFILDEKDKKISKFKSSNGLVEDPLAIEKERAMINPWTSEERKIFSEKFAAFGKDFRKIASFLDDKTTADCIEFYYKNHKPNCLEKIKKKEGDKSGELTTVKTGLTASGRKRNRKVNDDSLETLSEAPGMARSGRLLLWSGYDNMKKSTGDDSMREIEDEREIVAAEAL</sequence>
<evidence type="ECO:0000259" key="1">
    <source>
        <dbReference type="PROSITE" id="PS51293"/>
    </source>
</evidence>
<dbReference type="Gene3D" id="1.10.10.60">
    <property type="entry name" value="Homeodomain-like"/>
    <property type="match status" value="1"/>
</dbReference>
<keyword evidence="2" id="KW-0675">Receptor</keyword>
<dbReference type="OrthoDB" id="10258692at2759"/>
<dbReference type="PANTHER" id="PTHR47340:SF1">
    <property type="entry name" value="DUPLICATED HOMEODOMAIN-LIKE SUPERFAMILY PROTEIN"/>
    <property type="match status" value="1"/>
</dbReference>
<dbReference type="PROSITE" id="PS51293">
    <property type="entry name" value="SANT"/>
    <property type="match status" value="1"/>
</dbReference>
<dbReference type="InterPro" id="IPR009057">
    <property type="entry name" value="Homeodomain-like_sf"/>
</dbReference>
<gene>
    <name evidence="2" type="primary">ncor1</name>
    <name evidence="2" type="ORF">CR513_14358</name>
</gene>
<dbReference type="Proteomes" id="UP000257109">
    <property type="component" value="Unassembled WGS sequence"/>
</dbReference>
<organism evidence="2 3">
    <name type="scientific">Mucuna pruriens</name>
    <name type="common">Velvet bean</name>
    <name type="synonym">Dolichos pruriens</name>
    <dbReference type="NCBI Taxonomy" id="157652"/>
    <lineage>
        <taxon>Eukaryota</taxon>
        <taxon>Viridiplantae</taxon>
        <taxon>Streptophyta</taxon>
        <taxon>Embryophyta</taxon>
        <taxon>Tracheophyta</taxon>
        <taxon>Spermatophyta</taxon>
        <taxon>Magnoliopsida</taxon>
        <taxon>eudicotyledons</taxon>
        <taxon>Gunneridae</taxon>
        <taxon>Pentapetalae</taxon>
        <taxon>rosids</taxon>
        <taxon>fabids</taxon>
        <taxon>Fabales</taxon>
        <taxon>Fabaceae</taxon>
        <taxon>Papilionoideae</taxon>
        <taxon>50 kb inversion clade</taxon>
        <taxon>NPAAA clade</taxon>
        <taxon>indigoferoid/millettioid clade</taxon>
        <taxon>Phaseoleae</taxon>
        <taxon>Mucuna</taxon>
    </lineage>
</organism>
<accession>A0A371HHD2</accession>
<evidence type="ECO:0000313" key="2">
    <source>
        <dbReference type="EMBL" id="RDY02213.1"/>
    </source>
</evidence>
<feature type="non-terminal residue" evidence="2">
    <location>
        <position position="1"/>
    </location>
</feature>
<comment type="caution">
    <text evidence="2">The sequence shown here is derived from an EMBL/GenBank/DDBJ whole genome shotgun (WGS) entry which is preliminary data.</text>
</comment>
<keyword evidence="3" id="KW-1185">Reference proteome</keyword>
<dbReference type="InterPro" id="IPR017884">
    <property type="entry name" value="SANT_dom"/>
</dbReference>
<dbReference type="Pfam" id="PF00249">
    <property type="entry name" value="Myb_DNA-binding"/>
    <property type="match status" value="1"/>
</dbReference>
<proteinExistence type="predicted"/>
<evidence type="ECO:0000313" key="3">
    <source>
        <dbReference type="Proteomes" id="UP000257109"/>
    </source>
</evidence>
<dbReference type="PANTHER" id="PTHR47340">
    <property type="entry name" value="DUPLICATED HOMEODOMAIN-LIKE SUPERFAMILY PROTEIN"/>
    <property type="match status" value="1"/>
</dbReference>
<name>A0A371HHD2_MUCPR</name>
<feature type="domain" description="SANT" evidence="1">
    <location>
        <begin position="669"/>
        <end position="720"/>
    </location>
</feature>
<dbReference type="SMART" id="SM00717">
    <property type="entry name" value="SANT"/>
    <property type="match status" value="1"/>
</dbReference>
<dbReference type="STRING" id="157652.A0A371HHD2"/>